<evidence type="ECO:0000313" key="5">
    <source>
        <dbReference type="Proteomes" id="UP001197974"/>
    </source>
</evidence>
<dbReference type="SUPFAM" id="SSF52025">
    <property type="entry name" value="PA domain"/>
    <property type="match status" value="1"/>
</dbReference>
<protein>
    <submittedName>
        <fullName evidence="4">M28 family peptidase</fullName>
    </submittedName>
</protein>
<sequence>MKKKVSSLVLTGVLLIGGFGSLSAEASPVSLQQRLDFKTDVVEHINVDRIYDHIAHLSQTPRVAGSEEEHQAAEYIAEQYESYGYEANLEPFQFSAYESPESLSLTVNGKEYEPSIFTYSPSGQINGEVVFAGLGKKEETEGLDLTGKIALIQRGELYFSDKVKNAAEAGAIGVIIFNNVDGGISGTLGSPSDDFVPAVSLTKQAGEEILQLLDQETVIADLSIIGGGVKEKTSYNVEAVKSVTNPTLDTGETVIVGSHYDSVEGAPGANDDASGTAATLELAKLFSTLPTDTELRFVTFGAEELGLIGSYEYVDNMTEEEIDQTVAMFQMDMIGSRDAGDLVMNTADGLPSVVTDLGSTASALLSNFENIVPFAQSGRSDHVPFSEVGIASANFIHSPLEPWYHSPDDTLDKISKAKLKEVSNIVGASVYQFARLDTSAFELKEQPNSSFAAKTFVPSPFSKKVTVKEHSHEDQHLK</sequence>
<name>A0ABY9JUE2_9BACI</name>
<dbReference type="Pfam" id="PF04389">
    <property type="entry name" value="Peptidase_M28"/>
    <property type="match status" value="1"/>
</dbReference>
<gene>
    <name evidence="4" type="ORF">LC087_01910</name>
</gene>
<reference evidence="4 5" key="1">
    <citation type="submission" date="2023-06" db="EMBL/GenBank/DDBJ databases">
        <title>Five Gram-positive bacteria isolated from mangrove sediments in Shenzhen, Guangdong, China.</title>
        <authorList>
            <person name="Yu S."/>
            <person name="Zheng W."/>
            <person name="Huang Y."/>
        </authorList>
    </citation>
    <scope>NUCLEOTIDE SEQUENCE [LARGE SCALE GENOMIC DNA]</scope>
    <source>
        <strain evidence="4 5">SaN35-3</strain>
    </source>
</reference>
<feature type="signal peptide" evidence="1">
    <location>
        <begin position="1"/>
        <end position="26"/>
    </location>
</feature>
<keyword evidence="1" id="KW-0732">Signal</keyword>
<evidence type="ECO:0000259" key="3">
    <source>
        <dbReference type="Pfam" id="PF04389"/>
    </source>
</evidence>
<dbReference type="Gene3D" id="3.50.30.30">
    <property type="match status" value="1"/>
</dbReference>
<dbReference type="EMBL" id="CP129013">
    <property type="protein sequence ID" value="WLR43000.1"/>
    <property type="molecule type" value="Genomic_DNA"/>
</dbReference>
<proteinExistence type="predicted"/>
<accession>A0ABY9JUE2</accession>
<keyword evidence="5" id="KW-1185">Reference proteome</keyword>
<organism evidence="4 5">
    <name type="scientific">Bacillus carboniphilus</name>
    <dbReference type="NCBI Taxonomy" id="86663"/>
    <lineage>
        <taxon>Bacteria</taxon>
        <taxon>Bacillati</taxon>
        <taxon>Bacillota</taxon>
        <taxon>Bacilli</taxon>
        <taxon>Bacillales</taxon>
        <taxon>Bacillaceae</taxon>
        <taxon>Bacillus</taxon>
    </lineage>
</organism>
<dbReference type="Pfam" id="PF02225">
    <property type="entry name" value="PA"/>
    <property type="match status" value="1"/>
</dbReference>
<dbReference type="InterPro" id="IPR007484">
    <property type="entry name" value="Peptidase_M28"/>
</dbReference>
<dbReference type="PANTHER" id="PTHR10404">
    <property type="entry name" value="N-ACETYLATED-ALPHA-LINKED ACIDIC DIPEPTIDASE"/>
    <property type="match status" value="1"/>
</dbReference>
<dbReference type="PANTHER" id="PTHR10404:SF46">
    <property type="entry name" value="VACUOLAR PROTEIN SORTING-ASSOCIATED PROTEIN 70"/>
    <property type="match status" value="1"/>
</dbReference>
<dbReference type="InterPro" id="IPR003137">
    <property type="entry name" value="PA_domain"/>
</dbReference>
<dbReference type="InterPro" id="IPR046450">
    <property type="entry name" value="PA_dom_sf"/>
</dbReference>
<dbReference type="Gene3D" id="3.40.630.10">
    <property type="entry name" value="Zn peptidases"/>
    <property type="match status" value="1"/>
</dbReference>
<evidence type="ECO:0000256" key="1">
    <source>
        <dbReference type="SAM" id="SignalP"/>
    </source>
</evidence>
<feature type="chain" id="PRO_5045662731" evidence="1">
    <location>
        <begin position="27"/>
        <end position="478"/>
    </location>
</feature>
<evidence type="ECO:0000313" key="4">
    <source>
        <dbReference type="EMBL" id="WLR43000.1"/>
    </source>
</evidence>
<feature type="domain" description="Peptidase M28" evidence="3">
    <location>
        <begin position="251"/>
        <end position="427"/>
    </location>
</feature>
<dbReference type="RefSeq" id="WP_226538816.1">
    <property type="nucleotide sequence ID" value="NZ_CP129013.1"/>
</dbReference>
<dbReference type="CDD" id="cd02133">
    <property type="entry name" value="PA_C5a_like"/>
    <property type="match status" value="1"/>
</dbReference>
<dbReference type="InterPro" id="IPR039373">
    <property type="entry name" value="Peptidase_M28B"/>
</dbReference>
<dbReference type="Proteomes" id="UP001197974">
    <property type="component" value="Chromosome"/>
</dbReference>
<feature type="domain" description="PA" evidence="2">
    <location>
        <begin position="127"/>
        <end position="209"/>
    </location>
</feature>
<evidence type="ECO:0000259" key="2">
    <source>
        <dbReference type="Pfam" id="PF02225"/>
    </source>
</evidence>
<dbReference type="SUPFAM" id="SSF53187">
    <property type="entry name" value="Zn-dependent exopeptidases"/>
    <property type="match status" value="1"/>
</dbReference>